<keyword evidence="4" id="KW-1185">Reference proteome</keyword>
<dbReference type="EMBL" id="FOGU01000005">
    <property type="protein sequence ID" value="SES04719.1"/>
    <property type="molecule type" value="Genomic_DNA"/>
</dbReference>
<evidence type="ECO:0000313" key="4">
    <source>
        <dbReference type="Proteomes" id="UP000198885"/>
    </source>
</evidence>
<reference evidence="3 4" key="1">
    <citation type="submission" date="2016-10" db="EMBL/GenBank/DDBJ databases">
        <authorList>
            <person name="de Groot N.N."/>
        </authorList>
    </citation>
    <scope>NUCLEOTIDE SEQUENCE [LARGE SCALE GENOMIC DNA]</scope>
    <source>
        <strain evidence="3 4">DSM 23042</strain>
    </source>
</reference>
<feature type="domain" description="Porin" evidence="2">
    <location>
        <begin position="7"/>
        <end position="290"/>
    </location>
</feature>
<dbReference type="GO" id="GO:0015288">
    <property type="term" value="F:porin activity"/>
    <property type="evidence" value="ECO:0007669"/>
    <property type="project" value="InterPro"/>
</dbReference>
<proteinExistence type="predicted"/>
<sequence length="302" mass="31062">MKKLLLATSALVASAGMAAADLELTGSANMGVTYVDDEFDSEDVLDNLGDTTDGELALQYEIDLNVVGSGTTDSGLTFGASIDLDASIDRDSGNQNGLNEDFDPEVFISGNFGTLTVGNLDPATDGLGISDIGFDELGTTTTDLDDVAEYGKVVGSANMNYEYAFGDFAALVSAHTVTEDYGVALTYAPGNYSVALGYDYDDVNDDESYTLSGGATFGAFAVEATYTNYDIADDDGNSYGLLGSYEVGALTLSATVGDSDEYDDTAYGVGAAYDLGGGASLAGAVGSVNDQTVADLGVNFTF</sequence>
<dbReference type="Gene3D" id="2.40.160.10">
    <property type="entry name" value="Porin"/>
    <property type="match status" value="1"/>
</dbReference>
<dbReference type="Proteomes" id="UP000198885">
    <property type="component" value="Unassembled WGS sequence"/>
</dbReference>
<dbReference type="SUPFAM" id="SSF56935">
    <property type="entry name" value="Porins"/>
    <property type="match status" value="1"/>
</dbReference>
<feature type="signal peptide" evidence="1">
    <location>
        <begin position="1"/>
        <end position="18"/>
    </location>
</feature>
<dbReference type="Pfam" id="PF13609">
    <property type="entry name" value="Porin_4"/>
    <property type="match status" value="1"/>
</dbReference>
<gene>
    <name evidence="3" type="ORF">SAMN04490244_10552</name>
</gene>
<organism evidence="3 4">
    <name type="scientific">Tranquillimonas rosea</name>
    <dbReference type="NCBI Taxonomy" id="641238"/>
    <lineage>
        <taxon>Bacteria</taxon>
        <taxon>Pseudomonadati</taxon>
        <taxon>Pseudomonadota</taxon>
        <taxon>Alphaproteobacteria</taxon>
        <taxon>Rhodobacterales</taxon>
        <taxon>Roseobacteraceae</taxon>
        <taxon>Tranquillimonas</taxon>
    </lineage>
</organism>
<dbReference type="GO" id="GO:0016020">
    <property type="term" value="C:membrane"/>
    <property type="evidence" value="ECO:0007669"/>
    <property type="project" value="InterPro"/>
</dbReference>
<protein>
    <submittedName>
        <fullName evidence="3">Outer membrane protein OmpU</fullName>
    </submittedName>
</protein>
<dbReference type="STRING" id="641238.SAMN04490244_10552"/>
<evidence type="ECO:0000256" key="1">
    <source>
        <dbReference type="SAM" id="SignalP"/>
    </source>
</evidence>
<accession>A0A1H9U5S8</accession>
<evidence type="ECO:0000313" key="3">
    <source>
        <dbReference type="EMBL" id="SES04719.1"/>
    </source>
</evidence>
<dbReference type="RefSeq" id="WP_177190432.1">
    <property type="nucleotide sequence ID" value="NZ_FOGU01000005.1"/>
</dbReference>
<keyword evidence="1" id="KW-0732">Signal</keyword>
<name>A0A1H9U5S8_9RHOB</name>
<evidence type="ECO:0000259" key="2">
    <source>
        <dbReference type="Pfam" id="PF13609"/>
    </source>
</evidence>
<feature type="chain" id="PRO_5011474866" evidence="1">
    <location>
        <begin position="19"/>
        <end position="302"/>
    </location>
</feature>
<dbReference type="AlphaFoldDB" id="A0A1H9U5S8"/>
<dbReference type="InterPro" id="IPR023614">
    <property type="entry name" value="Porin_dom_sf"/>
</dbReference>
<dbReference type="InterPro" id="IPR033900">
    <property type="entry name" value="Gram_neg_porin_domain"/>
</dbReference>